<dbReference type="AlphaFoldDB" id="A0A7G8BK39"/>
<protein>
    <submittedName>
        <fullName evidence="1">Uncharacterized protein</fullName>
    </submittedName>
</protein>
<dbReference type="EMBL" id="CP060394">
    <property type="protein sequence ID" value="QNI32909.1"/>
    <property type="molecule type" value="Genomic_DNA"/>
</dbReference>
<reference evidence="1 2" key="1">
    <citation type="submission" date="2020-08" db="EMBL/GenBank/DDBJ databases">
        <title>Edaphobacter telluris sp. nov. and Acidobacterium dinghuensis sp. nov., two acidobacteria isolated from forest soil.</title>
        <authorList>
            <person name="Fu J."/>
            <person name="Qiu L."/>
        </authorList>
    </citation>
    <scope>NUCLEOTIDE SEQUENCE [LARGE SCALE GENOMIC DNA]</scope>
    <source>
        <strain evidence="1">4Y35</strain>
    </source>
</reference>
<evidence type="ECO:0000313" key="2">
    <source>
        <dbReference type="Proteomes" id="UP000515312"/>
    </source>
</evidence>
<organism evidence="1 2">
    <name type="scientific">Alloacidobacterium dinghuense</name>
    <dbReference type="NCBI Taxonomy" id="2763107"/>
    <lineage>
        <taxon>Bacteria</taxon>
        <taxon>Pseudomonadati</taxon>
        <taxon>Acidobacteriota</taxon>
        <taxon>Terriglobia</taxon>
        <taxon>Terriglobales</taxon>
        <taxon>Acidobacteriaceae</taxon>
        <taxon>Alloacidobacterium</taxon>
    </lineage>
</organism>
<dbReference type="KEGG" id="adin:H7849_02640"/>
<keyword evidence="2" id="KW-1185">Reference proteome</keyword>
<accession>A0A7G8BK39</accession>
<gene>
    <name evidence="1" type="ORF">H7849_02640</name>
</gene>
<name>A0A7G8BK39_9BACT</name>
<evidence type="ECO:0000313" key="1">
    <source>
        <dbReference type="EMBL" id="QNI32909.1"/>
    </source>
</evidence>
<proteinExistence type="predicted"/>
<dbReference type="RefSeq" id="WP_186743918.1">
    <property type="nucleotide sequence ID" value="NZ_CP060394.1"/>
</dbReference>
<dbReference type="Proteomes" id="UP000515312">
    <property type="component" value="Chromosome"/>
</dbReference>
<sequence length="114" mass="12266">MAENLPTRTASLDDAGFQKLLKLAQENPALAKEAADELEANPRATLIKLFRLSPSQTAAIANTSDEVLRSRATLLIHRLRSGNFKGITYEPGPAPPGEIGPDISCECHIKISSN</sequence>